<feature type="domain" description="Pterin-binding" evidence="9">
    <location>
        <begin position="95"/>
        <end position="353"/>
    </location>
</feature>
<dbReference type="PROSITE" id="PS00792">
    <property type="entry name" value="DHPS_1"/>
    <property type="match status" value="1"/>
</dbReference>
<evidence type="ECO:0000256" key="2">
    <source>
        <dbReference type="ARBA" id="ARBA00001946"/>
    </source>
</evidence>
<accession>A0A291LYF7</accession>
<dbReference type="GO" id="GO:0046656">
    <property type="term" value="P:folic acid biosynthetic process"/>
    <property type="evidence" value="ECO:0007669"/>
    <property type="project" value="UniProtKB-KW"/>
</dbReference>
<dbReference type="GO" id="GO:0046654">
    <property type="term" value="P:tetrahydrofolate biosynthetic process"/>
    <property type="evidence" value="ECO:0007669"/>
    <property type="project" value="TreeGrafter"/>
</dbReference>
<dbReference type="Gene3D" id="3.20.20.20">
    <property type="entry name" value="Dihydropteroate synthase-like"/>
    <property type="match status" value="1"/>
</dbReference>
<proteinExistence type="predicted"/>
<dbReference type="InterPro" id="IPR006390">
    <property type="entry name" value="DHP_synth_dom"/>
</dbReference>
<dbReference type="InterPro" id="IPR045031">
    <property type="entry name" value="DHP_synth-like"/>
</dbReference>
<evidence type="ECO:0000259" key="9">
    <source>
        <dbReference type="PROSITE" id="PS50972"/>
    </source>
</evidence>
<evidence type="ECO:0000256" key="1">
    <source>
        <dbReference type="ARBA" id="ARBA00000012"/>
    </source>
</evidence>
<dbReference type="SUPFAM" id="SSF51717">
    <property type="entry name" value="Dihydropteroate synthetase-like"/>
    <property type="match status" value="1"/>
</dbReference>
<dbReference type="Pfam" id="PF00809">
    <property type="entry name" value="Pterin_bind"/>
    <property type="match status" value="1"/>
</dbReference>
<comment type="catalytic activity">
    <reaction evidence="1">
        <text>(7,8-dihydropterin-6-yl)methyl diphosphate + 4-aminobenzoate = 7,8-dihydropteroate + diphosphate</text>
        <dbReference type="Rhea" id="RHEA:19949"/>
        <dbReference type="ChEBI" id="CHEBI:17836"/>
        <dbReference type="ChEBI" id="CHEBI:17839"/>
        <dbReference type="ChEBI" id="CHEBI:33019"/>
        <dbReference type="ChEBI" id="CHEBI:72950"/>
        <dbReference type="EC" id="2.5.1.15"/>
    </reaction>
</comment>
<keyword evidence="5" id="KW-0808">Transferase</keyword>
<dbReference type="Proteomes" id="UP000219050">
    <property type="component" value="Chromosome"/>
</dbReference>
<dbReference type="RefSeq" id="WP_097372918.1">
    <property type="nucleotide sequence ID" value="NZ_CP021404.1"/>
</dbReference>
<dbReference type="AlphaFoldDB" id="A0A291LYF7"/>
<comment type="cofactor">
    <cofactor evidence="2">
        <name>Mg(2+)</name>
        <dbReference type="ChEBI" id="CHEBI:18420"/>
    </cofactor>
</comment>
<evidence type="ECO:0000256" key="7">
    <source>
        <dbReference type="ARBA" id="ARBA00022842"/>
    </source>
</evidence>
<dbReference type="PANTHER" id="PTHR20941:SF1">
    <property type="entry name" value="FOLIC ACID SYNTHESIS PROTEIN FOL1"/>
    <property type="match status" value="1"/>
</dbReference>
<dbReference type="PROSITE" id="PS50972">
    <property type="entry name" value="PTERIN_BINDING"/>
    <property type="match status" value="1"/>
</dbReference>
<protein>
    <recommendedName>
        <fullName evidence="4">dihydropteroate synthase</fullName>
        <ecNumber evidence="4">2.5.1.15</ecNumber>
    </recommendedName>
</protein>
<dbReference type="CDD" id="cd00739">
    <property type="entry name" value="DHPS"/>
    <property type="match status" value="1"/>
</dbReference>
<evidence type="ECO:0000256" key="3">
    <source>
        <dbReference type="ARBA" id="ARBA00004763"/>
    </source>
</evidence>
<dbReference type="InterPro" id="IPR000489">
    <property type="entry name" value="Pterin-binding_dom"/>
</dbReference>
<gene>
    <name evidence="10" type="ORF">CBW24_05430</name>
</gene>
<evidence type="ECO:0000313" key="10">
    <source>
        <dbReference type="EMBL" id="ATI41495.1"/>
    </source>
</evidence>
<reference evidence="10 11" key="1">
    <citation type="submission" date="2017-05" db="EMBL/GenBank/DDBJ databases">
        <title>Comparative genomic and metabolic analysis of manganese-oxidizing mechanisms in Celeribater manganoxidans DY25T: its adaption to the environment of polymetallic nodule.</title>
        <authorList>
            <person name="Wang X."/>
        </authorList>
    </citation>
    <scope>NUCLEOTIDE SEQUENCE [LARGE SCALE GENOMIC DNA]</scope>
    <source>
        <strain evidence="10 11">DY25</strain>
    </source>
</reference>
<name>A0A291LYF7_9RHOB</name>
<dbReference type="OrthoDB" id="9811744at2"/>
<keyword evidence="6" id="KW-0479">Metal-binding</keyword>
<dbReference type="PANTHER" id="PTHR20941">
    <property type="entry name" value="FOLATE SYNTHESIS PROTEINS"/>
    <property type="match status" value="1"/>
</dbReference>
<organism evidence="10 11">
    <name type="scientific">Pacificitalea manganoxidans</name>
    <dbReference type="NCBI Taxonomy" id="1411902"/>
    <lineage>
        <taxon>Bacteria</taxon>
        <taxon>Pseudomonadati</taxon>
        <taxon>Pseudomonadota</taxon>
        <taxon>Alphaproteobacteria</taxon>
        <taxon>Rhodobacterales</taxon>
        <taxon>Paracoccaceae</taxon>
        <taxon>Pacificitalea</taxon>
    </lineage>
</organism>
<evidence type="ECO:0000256" key="5">
    <source>
        <dbReference type="ARBA" id="ARBA00022679"/>
    </source>
</evidence>
<keyword evidence="11" id="KW-1185">Reference proteome</keyword>
<dbReference type="NCBIfam" id="TIGR01496">
    <property type="entry name" value="DHPS"/>
    <property type="match status" value="1"/>
</dbReference>
<dbReference type="GO" id="GO:0005829">
    <property type="term" value="C:cytosol"/>
    <property type="evidence" value="ECO:0007669"/>
    <property type="project" value="TreeGrafter"/>
</dbReference>
<evidence type="ECO:0000256" key="6">
    <source>
        <dbReference type="ARBA" id="ARBA00022723"/>
    </source>
</evidence>
<comment type="pathway">
    <text evidence="3">Cofactor biosynthesis; tetrahydrofolate biosynthesis; 7,8-dihydrofolate from 2-amino-4-hydroxy-6-hydroxymethyl-7,8-dihydropteridine diphosphate and 4-aminobenzoate: step 1/2.</text>
</comment>
<evidence type="ECO:0000313" key="11">
    <source>
        <dbReference type="Proteomes" id="UP000219050"/>
    </source>
</evidence>
<dbReference type="InterPro" id="IPR011005">
    <property type="entry name" value="Dihydropteroate_synth-like_sf"/>
</dbReference>
<keyword evidence="7" id="KW-0460">Magnesium</keyword>
<keyword evidence="8" id="KW-0289">Folate biosynthesis</keyword>
<sequence>MTPSVPHDTQQRDTDRVYWRPICQTDPARSPEALPLAGGWCWFDRVERIRRAPVDHPDPYEDLPDIVPIEQVPTDVLDRLTAARGPVGGLDLRLPRIMGILNLTPDSFSDGGQFDRPEAALAQARHLAADSDMLDLGGESTRPGAAEVAQAEEIARTAPVIRALRADGIATPISIDTRKATVAAAALDAGADLVNDVSGFDFDPAMADLVAARAAPVCIMHAQGLPETMQHDPRYGDVLLDVYDALETRLQRAEAAGIDRRRILLDPGIGFGKTQAHNLALLRRIGLFHGLGCGLLLGVSRKRFIGRLGAGAEADLPADARDPGSVALALAAWGQGVQVMRVHDAASHAQALRLWRAVCDPRGAVD</sequence>
<dbReference type="KEGG" id="cmag:CBW24_05430"/>
<evidence type="ECO:0000256" key="4">
    <source>
        <dbReference type="ARBA" id="ARBA00012458"/>
    </source>
</evidence>
<dbReference type="GO" id="GO:0004156">
    <property type="term" value="F:dihydropteroate synthase activity"/>
    <property type="evidence" value="ECO:0007669"/>
    <property type="project" value="UniProtKB-EC"/>
</dbReference>
<dbReference type="EMBL" id="CP021404">
    <property type="protein sequence ID" value="ATI41495.1"/>
    <property type="molecule type" value="Genomic_DNA"/>
</dbReference>
<dbReference type="GO" id="GO:0046872">
    <property type="term" value="F:metal ion binding"/>
    <property type="evidence" value="ECO:0007669"/>
    <property type="project" value="UniProtKB-KW"/>
</dbReference>
<evidence type="ECO:0000256" key="8">
    <source>
        <dbReference type="ARBA" id="ARBA00022909"/>
    </source>
</evidence>
<dbReference type="EC" id="2.5.1.15" evidence="4"/>